<evidence type="ECO:0000256" key="3">
    <source>
        <dbReference type="ARBA" id="ARBA00023295"/>
    </source>
</evidence>
<name>A0AA35SI97_GEOBA</name>
<evidence type="ECO:0000313" key="5">
    <source>
        <dbReference type="EMBL" id="CAI8030119.1"/>
    </source>
</evidence>
<feature type="domain" description="Inosine/uridine-preferring nucleoside hydrolase" evidence="4">
    <location>
        <begin position="1"/>
        <end position="245"/>
    </location>
</feature>
<keyword evidence="6" id="KW-1185">Reference proteome</keyword>
<gene>
    <name evidence="5" type="ORF">GBAR_LOCUS17077</name>
</gene>
<dbReference type="GO" id="GO:0006152">
    <property type="term" value="P:purine nucleoside catabolic process"/>
    <property type="evidence" value="ECO:0007669"/>
    <property type="project" value="TreeGrafter"/>
</dbReference>
<dbReference type="EMBL" id="CASHTH010002458">
    <property type="protein sequence ID" value="CAI8030119.1"/>
    <property type="molecule type" value="Genomic_DNA"/>
</dbReference>
<dbReference type="PANTHER" id="PTHR12304">
    <property type="entry name" value="INOSINE-URIDINE PREFERRING NUCLEOSIDE HYDROLASE"/>
    <property type="match status" value="1"/>
</dbReference>
<dbReference type="Gene3D" id="3.90.245.10">
    <property type="entry name" value="Ribonucleoside hydrolase-like"/>
    <property type="match status" value="1"/>
</dbReference>
<dbReference type="InterPro" id="IPR023186">
    <property type="entry name" value="IUNH"/>
</dbReference>
<sequence>MALSYPQFDVVGLTTTAGNVPIGPATRNALAILESVRRTDIPVARGATRPVRGRYAYAREVHSAEGLTHPLPRPTTRTSGTGAVQFLADILQANPGAVTVIALGPLTNLARLHRKRRTVLRLAKRVLVMGGAVGTPGNITPHAEFNFYSDPTAARLVLESGVPITLIDMAPCRQVFLTRGDVLGARAASAAGWLAERLLDGWFNHGPARERFYMYDPLTMVAAADPNAIRFRSVTMTVDDSETTGDEELWGRCRVLNDAGGPISIAKPDGVDVAASLRLIRELLAWPQQEAN</sequence>
<evidence type="ECO:0000259" key="4">
    <source>
        <dbReference type="Pfam" id="PF01156"/>
    </source>
</evidence>
<dbReference type="Pfam" id="PF01156">
    <property type="entry name" value="IU_nuc_hydro"/>
    <property type="match status" value="1"/>
</dbReference>
<dbReference type="InterPro" id="IPR036452">
    <property type="entry name" value="Ribo_hydro-like"/>
</dbReference>
<dbReference type="Proteomes" id="UP001174909">
    <property type="component" value="Unassembled WGS sequence"/>
</dbReference>
<dbReference type="InterPro" id="IPR001910">
    <property type="entry name" value="Inosine/uridine_hydrolase_dom"/>
</dbReference>
<evidence type="ECO:0000313" key="6">
    <source>
        <dbReference type="Proteomes" id="UP001174909"/>
    </source>
</evidence>
<reference evidence="5" key="1">
    <citation type="submission" date="2023-03" db="EMBL/GenBank/DDBJ databases">
        <authorList>
            <person name="Steffen K."/>
            <person name="Cardenas P."/>
        </authorList>
    </citation>
    <scope>NUCLEOTIDE SEQUENCE</scope>
</reference>
<dbReference type="GO" id="GO:0005829">
    <property type="term" value="C:cytosol"/>
    <property type="evidence" value="ECO:0007669"/>
    <property type="project" value="TreeGrafter"/>
</dbReference>
<dbReference type="GO" id="GO:0008477">
    <property type="term" value="F:purine nucleosidase activity"/>
    <property type="evidence" value="ECO:0007669"/>
    <property type="project" value="TreeGrafter"/>
</dbReference>
<organism evidence="5 6">
    <name type="scientific">Geodia barretti</name>
    <name type="common">Barrett's horny sponge</name>
    <dbReference type="NCBI Taxonomy" id="519541"/>
    <lineage>
        <taxon>Eukaryota</taxon>
        <taxon>Metazoa</taxon>
        <taxon>Porifera</taxon>
        <taxon>Demospongiae</taxon>
        <taxon>Heteroscleromorpha</taxon>
        <taxon>Tetractinellida</taxon>
        <taxon>Astrophorina</taxon>
        <taxon>Geodiidae</taxon>
        <taxon>Geodia</taxon>
    </lineage>
</organism>
<proteinExistence type="inferred from homology"/>
<dbReference type="AlphaFoldDB" id="A0AA35SI97"/>
<dbReference type="SUPFAM" id="SSF53590">
    <property type="entry name" value="Nucleoside hydrolase"/>
    <property type="match status" value="1"/>
</dbReference>
<protein>
    <submittedName>
        <fullName evidence="5">Probable uridine nucleosidase 2</fullName>
    </submittedName>
</protein>
<keyword evidence="2" id="KW-0378">Hydrolase</keyword>
<evidence type="ECO:0000256" key="1">
    <source>
        <dbReference type="ARBA" id="ARBA00009176"/>
    </source>
</evidence>
<dbReference type="PANTHER" id="PTHR12304:SF4">
    <property type="entry name" value="URIDINE NUCLEOSIDASE"/>
    <property type="match status" value="1"/>
</dbReference>
<evidence type="ECO:0000256" key="2">
    <source>
        <dbReference type="ARBA" id="ARBA00022801"/>
    </source>
</evidence>
<comment type="caution">
    <text evidence="5">The sequence shown here is derived from an EMBL/GenBank/DDBJ whole genome shotgun (WGS) entry which is preliminary data.</text>
</comment>
<accession>A0AA35SI97</accession>
<comment type="similarity">
    <text evidence="1">Belongs to the IUNH family.</text>
</comment>
<keyword evidence="3" id="KW-0326">Glycosidase</keyword>